<proteinExistence type="predicted"/>
<dbReference type="EMBL" id="VKLW01000003">
    <property type="protein sequence ID" value="TYK35204.1"/>
    <property type="molecule type" value="Genomic_DNA"/>
</dbReference>
<protein>
    <submittedName>
        <fullName evidence="1">Uncharacterized protein</fullName>
    </submittedName>
</protein>
<evidence type="ECO:0000313" key="2">
    <source>
        <dbReference type="Proteomes" id="UP000324383"/>
    </source>
</evidence>
<evidence type="ECO:0000313" key="1">
    <source>
        <dbReference type="EMBL" id="TYK35204.1"/>
    </source>
</evidence>
<organism evidence="1 2">
    <name type="scientific">Bacteroides pyogenes</name>
    <dbReference type="NCBI Taxonomy" id="310300"/>
    <lineage>
        <taxon>Bacteria</taxon>
        <taxon>Pseudomonadati</taxon>
        <taxon>Bacteroidota</taxon>
        <taxon>Bacteroidia</taxon>
        <taxon>Bacteroidales</taxon>
        <taxon>Bacteroidaceae</taxon>
        <taxon>Bacteroides</taxon>
    </lineage>
</organism>
<keyword evidence="2" id="KW-1185">Reference proteome</keyword>
<dbReference type="RefSeq" id="WP_148726517.1">
    <property type="nucleotide sequence ID" value="NZ_CP197398.1"/>
</dbReference>
<dbReference type="AlphaFoldDB" id="A0A5D3EGF0"/>
<dbReference type="Proteomes" id="UP000324383">
    <property type="component" value="Unassembled WGS sequence"/>
</dbReference>
<comment type="caution">
    <text evidence="1">The sequence shown here is derived from an EMBL/GenBank/DDBJ whole genome shotgun (WGS) entry which is preliminary data.</text>
</comment>
<gene>
    <name evidence="1" type="ORF">FNJ60_02070</name>
</gene>
<accession>A0A5D3EGF0</accession>
<name>A0A5D3EGF0_9BACE</name>
<sequence>MKRQLLTDIELDVQELKCLADSFSKTPTTVFRELMARNVLQMRGRLDELLKELNADCGEVASDTKESVAAYVADNPLSVSCELEAETAQMVKEGEALNRNSVLGDSILPAVDLRRSISLNDSFRFSREIFGGDNGLMNRVVEQISAMNSYHAAVAFLSSKAKLEEGEENEAMNDFLELLKKYFNQPA</sequence>
<reference evidence="1 2" key="1">
    <citation type="submission" date="2019-07" db="EMBL/GenBank/DDBJ databases">
        <title>Draft Genome Sequences of Bacteroides pyogenes Strains Isolated from the Uterus Holstein Dairy Cows with Metritis.</title>
        <authorList>
            <person name="Cunha F."/>
            <person name="Galvao K.N."/>
            <person name="Jeon S.J."/>
            <person name="Jeong K.C."/>
        </authorList>
    </citation>
    <scope>NUCLEOTIDE SEQUENCE [LARGE SCALE GENOMIC DNA]</scope>
    <source>
        <strain evidence="1 2">KG-31</strain>
    </source>
</reference>